<evidence type="ECO:0000256" key="8">
    <source>
        <dbReference type="ARBA" id="ARBA00022989"/>
    </source>
</evidence>
<evidence type="ECO:0000256" key="10">
    <source>
        <dbReference type="ARBA" id="ARBA00023136"/>
    </source>
</evidence>
<comment type="subcellular location">
    <subcellularLocation>
        <location evidence="2">Membrane</location>
        <topology evidence="2">Multi-pass membrane protein</topology>
    </subcellularLocation>
</comment>
<dbReference type="SUPFAM" id="SSF50156">
    <property type="entry name" value="PDZ domain-like"/>
    <property type="match status" value="2"/>
</dbReference>
<dbReference type="EC" id="3.4.24.-" evidence="11"/>
<evidence type="ECO:0000256" key="6">
    <source>
        <dbReference type="ARBA" id="ARBA00022801"/>
    </source>
</evidence>
<dbReference type="RefSeq" id="WP_380691083.1">
    <property type="nucleotide sequence ID" value="NZ_JBHRSS010000008.1"/>
</dbReference>
<keyword evidence="9 11" id="KW-0482">Metalloprotease</keyword>
<dbReference type="PROSITE" id="PS50106">
    <property type="entry name" value="PDZ"/>
    <property type="match status" value="1"/>
</dbReference>
<feature type="transmembrane region" description="Helical" evidence="11">
    <location>
        <begin position="6"/>
        <end position="29"/>
    </location>
</feature>
<feature type="transmembrane region" description="Helical" evidence="11">
    <location>
        <begin position="380"/>
        <end position="402"/>
    </location>
</feature>
<dbReference type="EMBL" id="JBHRSS010000008">
    <property type="protein sequence ID" value="MFC3105544.1"/>
    <property type="molecule type" value="Genomic_DNA"/>
</dbReference>
<accession>A0ABV7ES66</accession>
<dbReference type="Proteomes" id="UP001595462">
    <property type="component" value="Unassembled WGS sequence"/>
</dbReference>
<dbReference type="PANTHER" id="PTHR42837:SF2">
    <property type="entry name" value="MEMBRANE METALLOPROTEASE ARASP2, CHLOROPLASTIC-RELATED"/>
    <property type="match status" value="1"/>
</dbReference>
<keyword evidence="14" id="KW-1185">Reference proteome</keyword>
<evidence type="ECO:0000313" key="13">
    <source>
        <dbReference type="EMBL" id="MFC3105544.1"/>
    </source>
</evidence>
<organism evidence="13 14">
    <name type="scientific">Salinisphaera aquimarina</name>
    <dbReference type="NCBI Taxonomy" id="2094031"/>
    <lineage>
        <taxon>Bacteria</taxon>
        <taxon>Pseudomonadati</taxon>
        <taxon>Pseudomonadota</taxon>
        <taxon>Gammaproteobacteria</taxon>
        <taxon>Salinisphaerales</taxon>
        <taxon>Salinisphaeraceae</taxon>
        <taxon>Salinisphaera</taxon>
    </lineage>
</organism>
<feature type="domain" description="PDZ" evidence="12">
    <location>
        <begin position="179"/>
        <end position="279"/>
    </location>
</feature>
<comment type="caution">
    <text evidence="13">The sequence shown here is derived from an EMBL/GenBank/DDBJ whole genome shotgun (WGS) entry which is preliminary data.</text>
</comment>
<evidence type="ECO:0000259" key="12">
    <source>
        <dbReference type="PROSITE" id="PS50106"/>
    </source>
</evidence>
<dbReference type="Pfam" id="PF02163">
    <property type="entry name" value="Peptidase_M50"/>
    <property type="match status" value="1"/>
</dbReference>
<keyword evidence="6 11" id="KW-0378">Hydrolase</keyword>
<sequence>MPDWFMSVPAFIVAIGLLVAVHEYGHFWVARRMGVKVLRYSIGFGPKLWGRISPRTGIEYWLSAIPLGGYVKMLDEREGEVAEVDKPYAFNRQHPAKRIAIVAAGPGVNFLFAVAAYWLVFMIGVAGIKPMIGAVPDGTLAASAGLRAGDEITEVAGKTMGDWQDLRLTLLERGLDGDPVQLSVQSRDGRLRTVGLDLTHVPADPEKLFDRLGLAPYQPPATPLIAGVLDDTAASRAGLEKGDEITAFNGDPLDTPQALVDRVKAQPGAKVMLSVTRNDRNIEVPVTLASIKDDNGTDVGRLGAQIGVDAAAWDAMRTTRQLGPLAAVPAAVAKTWDVSSLTVRLMGRMLTGDVSWRNVSGPIQIANYAGQTASIGLEAFVGFLALVSVSLAVLNLLPIPVLDGGHLLYYSIEWIRGRPLSEAVQVAGQQAGMVALLMLMTLAFYNDIARLFG</sequence>
<keyword evidence="7 11" id="KW-0862">Zinc</keyword>
<evidence type="ECO:0000256" key="5">
    <source>
        <dbReference type="ARBA" id="ARBA00022692"/>
    </source>
</evidence>
<feature type="transmembrane region" description="Helical" evidence="11">
    <location>
        <begin position="99"/>
        <end position="120"/>
    </location>
</feature>
<dbReference type="Pfam" id="PF17820">
    <property type="entry name" value="PDZ_6"/>
    <property type="match status" value="1"/>
</dbReference>
<evidence type="ECO:0000256" key="9">
    <source>
        <dbReference type="ARBA" id="ARBA00023049"/>
    </source>
</evidence>
<dbReference type="NCBIfam" id="TIGR00054">
    <property type="entry name" value="RIP metalloprotease RseP"/>
    <property type="match status" value="1"/>
</dbReference>
<dbReference type="InterPro" id="IPR036034">
    <property type="entry name" value="PDZ_sf"/>
</dbReference>
<evidence type="ECO:0000313" key="14">
    <source>
        <dbReference type="Proteomes" id="UP001595462"/>
    </source>
</evidence>
<keyword evidence="4" id="KW-0645">Protease</keyword>
<dbReference type="InterPro" id="IPR001478">
    <property type="entry name" value="PDZ"/>
</dbReference>
<evidence type="ECO:0000256" key="4">
    <source>
        <dbReference type="ARBA" id="ARBA00022670"/>
    </source>
</evidence>
<keyword evidence="10 11" id="KW-0472">Membrane</keyword>
<comment type="similarity">
    <text evidence="3 11">Belongs to the peptidase M50B family.</text>
</comment>
<feature type="transmembrane region" description="Helical" evidence="11">
    <location>
        <begin position="423"/>
        <end position="445"/>
    </location>
</feature>
<gene>
    <name evidence="13" type="primary">rseP</name>
    <name evidence="13" type="ORF">ACFOSU_16860</name>
</gene>
<evidence type="ECO:0000256" key="3">
    <source>
        <dbReference type="ARBA" id="ARBA00007931"/>
    </source>
</evidence>
<proteinExistence type="inferred from homology"/>
<dbReference type="PANTHER" id="PTHR42837">
    <property type="entry name" value="REGULATOR OF SIGMA-E PROTEASE RSEP"/>
    <property type="match status" value="1"/>
</dbReference>
<reference evidence="14" key="1">
    <citation type="journal article" date="2019" name="Int. J. Syst. Evol. Microbiol.">
        <title>The Global Catalogue of Microorganisms (GCM) 10K type strain sequencing project: providing services to taxonomists for standard genome sequencing and annotation.</title>
        <authorList>
            <consortium name="The Broad Institute Genomics Platform"/>
            <consortium name="The Broad Institute Genome Sequencing Center for Infectious Disease"/>
            <person name="Wu L."/>
            <person name="Ma J."/>
        </authorList>
    </citation>
    <scope>NUCLEOTIDE SEQUENCE [LARGE SCALE GENOMIC DNA]</scope>
    <source>
        <strain evidence="14">KCTC 52640</strain>
    </source>
</reference>
<protein>
    <recommendedName>
        <fullName evidence="11">Zinc metalloprotease</fullName>
        <ecNumber evidence="11">3.4.24.-</ecNumber>
    </recommendedName>
</protein>
<comment type="cofactor">
    <cofactor evidence="1 11">
        <name>Zn(2+)</name>
        <dbReference type="ChEBI" id="CHEBI:29105"/>
    </cofactor>
</comment>
<dbReference type="InterPro" id="IPR041489">
    <property type="entry name" value="PDZ_6"/>
</dbReference>
<evidence type="ECO:0000256" key="7">
    <source>
        <dbReference type="ARBA" id="ARBA00022833"/>
    </source>
</evidence>
<dbReference type="InterPro" id="IPR008915">
    <property type="entry name" value="Peptidase_M50"/>
</dbReference>
<evidence type="ECO:0000256" key="2">
    <source>
        <dbReference type="ARBA" id="ARBA00004141"/>
    </source>
</evidence>
<keyword evidence="5 11" id="KW-0812">Transmembrane</keyword>
<evidence type="ECO:0000256" key="11">
    <source>
        <dbReference type="RuleBase" id="RU362031"/>
    </source>
</evidence>
<dbReference type="InterPro" id="IPR004387">
    <property type="entry name" value="Pept_M50_Zn"/>
</dbReference>
<dbReference type="CDD" id="cd06163">
    <property type="entry name" value="S2P-M50_PDZ_RseP-like"/>
    <property type="match status" value="2"/>
</dbReference>
<name>A0ABV7ES66_9GAMM</name>
<dbReference type="SMART" id="SM00228">
    <property type="entry name" value="PDZ"/>
    <property type="match status" value="2"/>
</dbReference>
<dbReference type="GO" id="GO:0008237">
    <property type="term" value="F:metallopeptidase activity"/>
    <property type="evidence" value="ECO:0007669"/>
    <property type="project" value="UniProtKB-KW"/>
</dbReference>
<keyword evidence="11" id="KW-0479">Metal-binding</keyword>
<dbReference type="Gene3D" id="2.30.42.10">
    <property type="match status" value="2"/>
</dbReference>
<evidence type="ECO:0000256" key="1">
    <source>
        <dbReference type="ARBA" id="ARBA00001947"/>
    </source>
</evidence>
<keyword evidence="8 11" id="KW-1133">Transmembrane helix</keyword>